<sequence length="552" mass="61738">MSPAGATSPERPDGIQNITDLCSTRPDYEFNMDSLPTPGETTTMRELLFCTGKIGEDLLKGKHVGASKPSISVLSGTDPAHTVEVVRPKHSPGLFLTQEMLDSKVVMTRRLYGMLDTWAESTPPDPINENRITTAILNPLFLIWLTIWTDASRDPATKRRKWDTRPLDPSNGGGDIDVLITRAMKGTGSYVEVAAIEAKTPLSCGHDDIVDFGKGKARNLKNDALSRQCIRHLIRCSKSAMEKHAPWPRQPTFGALTVYPGHFFPIAYQEDTNRFVAFPDASDVETAWPDTRDKLENHMKASSLVAAWAFMLVVTTDDDVKEHWDKVCPKQVDQAVQWRTTAGEHLASRNRVIATLTGGWAAVSALFHQTIFWLTVSLIPLERFQALQLRNGDEIVIEPETNRWRLPSSLTLPLPDRFHESYTAQTYVLSWPQIVVKVYDDVGQYAHELAFYEKWSSVLGSAIPALYAKGRRTDDNKPFLIISNKGEPITELTEADRAIVQESVLGVIHKEGWHHHDLAARNVLRKPSGGLCLIDFGMASECERQGCDDIWE</sequence>
<dbReference type="Proteomes" id="UP000298030">
    <property type="component" value="Unassembled WGS sequence"/>
</dbReference>
<evidence type="ECO:0000313" key="2">
    <source>
        <dbReference type="Proteomes" id="UP000298030"/>
    </source>
</evidence>
<dbReference type="EMBL" id="QPFP01000085">
    <property type="protein sequence ID" value="TEB22823.1"/>
    <property type="molecule type" value="Genomic_DNA"/>
</dbReference>
<evidence type="ECO:0000313" key="1">
    <source>
        <dbReference type="EMBL" id="TEB22823.1"/>
    </source>
</evidence>
<keyword evidence="2" id="KW-1185">Reference proteome</keyword>
<gene>
    <name evidence="1" type="ORF">FA13DRAFT_1715780</name>
</gene>
<dbReference type="InterPro" id="IPR011009">
    <property type="entry name" value="Kinase-like_dom_sf"/>
</dbReference>
<dbReference type="OrthoDB" id="3110206at2759"/>
<accession>A0A4Y7SLQ3</accession>
<dbReference type="STRING" id="71717.A0A4Y7SLQ3"/>
<evidence type="ECO:0008006" key="3">
    <source>
        <dbReference type="Google" id="ProtNLM"/>
    </source>
</evidence>
<organism evidence="1 2">
    <name type="scientific">Coprinellus micaceus</name>
    <name type="common">Glistening ink-cap mushroom</name>
    <name type="synonym">Coprinus micaceus</name>
    <dbReference type="NCBI Taxonomy" id="71717"/>
    <lineage>
        <taxon>Eukaryota</taxon>
        <taxon>Fungi</taxon>
        <taxon>Dikarya</taxon>
        <taxon>Basidiomycota</taxon>
        <taxon>Agaricomycotina</taxon>
        <taxon>Agaricomycetes</taxon>
        <taxon>Agaricomycetidae</taxon>
        <taxon>Agaricales</taxon>
        <taxon>Agaricineae</taxon>
        <taxon>Psathyrellaceae</taxon>
        <taxon>Coprinellus</taxon>
    </lineage>
</organism>
<dbReference type="Gene3D" id="1.10.510.10">
    <property type="entry name" value="Transferase(Phosphotransferase) domain 1"/>
    <property type="match status" value="1"/>
</dbReference>
<proteinExistence type="predicted"/>
<dbReference type="SUPFAM" id="SSF56112">
    <property type="entry name" value="Protein kinase-like (PK-like)"/>
    <property type="match status" value="1"/>
</dbReference>
<name>A0A4Y7SLQ3_COPMI</name>
<dbReference type="AlphaFoldDB" id="A0A4Y7SLQ3"/>
<comment type="caution">
    <text evidence="1">The sequence shown here is derived from an EMBL/GenBank/DDBJ whole genome shotgun (WGS) entry which is preliminary data.</text>
</comment>
<protein>
    <recommendedName>
        <fullName evidence="3">Protein kinase domain-containing protein</fullName>
    </recommendedName>
</protein>
<reference evidence="1 2" key="1">
    <citation type="journal article" date="2019" name="Nat. Ecol. Evol.">
        <title>Megaphylogeny resolves global patterns of mushroom evolution.</title>
        <authorList>
            <person name="Varga T."/>
            <person name="Krizsan K."/>
            <person name="Foldi C."/>
            <person name="Dima B."/>
            <person name="Sanchez-Garcia M."/>
            <person name="Sanchez-Ramirez S."/>
            <person name="Szollosi G.J."/>
            <person name="Szarkandi J.G."/>
            <person name="Papp V."/>
            <person name="Albert L."/>
            <person name="Andreopoulos W."/>
            <person name="Angelini C."/>
            <person name="Antonin V."/>
            <person name="Barry K.W."/>
            <person name="Bougher N.L."/>
            <person name="Buchanan P."/>
            <person name="Buyck B."/>
            <person name="Bense V."/>
            <person name="Catcheside P."/>
            <person name="Chovatia M."/>
            <person name="Cooper J."/>
            <person name="Damon W."/>
            <person name="Desjardin D."/>
            <person name="Finy P."/>
            <person name="Geml J."/>
            <person name="Haridas S."/>
            <person name="Hughes K."/>
            <person name="Justo A."/>
            <person name="Karasinski D."/>
            <person name="Kautmanova I."/>
            <person name="Kiss B."/>
            <person name="Kocsube S."/>
            <person name="Kotiranta H."/>
            <person name="LaButti K.M."/>
            <person name="Lechner B.E."/>
            <person name="Liimatainen K."/>
            <person name="Lipzen A."/>
            <person name="Lukacs Z."/>
            <person name="Mihaltcheva S."/>
            <person name="Morgado L.N."/>
            <person name="Niskanen T."/>
            <person name="Noordeloos M.E."/>
            <person name="Ohm R.A."/>
            <person name="Ortiz-Santana B."/>
            <person name="Ovrebo C."/>
            <person name="Racz N."/>
            <person name="Riley R."/>
            <person name="Savchenko A."/>
            <person name="Shiryaev A."/>
            <person name="Soop K."/>
            <person name="Spirin V."/>
            <person name="Szebenyi C."/>
            <person name="Tomsovsky M."/>
            <person name="Tulloss R.E."/>
            <person name="Uehling J."/>
            <person name="Grigoriev I.V."/>
            <person name="Vagvolgyi C."/>
            <person name="Papp T."/>
            <person name="Martin F.M."/>
            <person name="Miettinen O."/>
            <person name="Hibbett D.S."/>
            <person name="Nagy L.G."/>
        </authorList>
    </citation>
    <scope>NUCLEOTIDE SEQUENCE [LARGE SCALE GENOMIC DNA]</scope>
    <source>
        <strain evidence="1 2">FP101781</strain>
    </source>
</reference>